<gene>
    <name evidence="12" type="ORF">V5799_000908</name>
</gene>
<dbReference type="PANTHER" id="PTHR24223">
    <property type="entry name" value="ATP-BINDING CASSETTE SUB-FAMILY C"/>
    <property type="match status" value="1"/>
</dbReference>
<keyword evidence="7 9" id="KW-1133">Transmembrane helix</keyword>
<comment type="subcellular location">
    <subcellularLocation>
        <location evidence="1">Vacuole membrane</location>
        <topology evidence="1">Multi-pass membrane protein</topology>
    </subcellularLocation>
</comment>
<dbReference type="PANTHER" id="PTHR24223:SF443">
    <property type="entry name" value="MULTIDRUG-RESISTANCE LIKE PROTEIN 1, ISOFORM I"/>
    <property type="match status" value="1"/>
</dbReference>
<evidence type="ECO:0000256" key="8">
    <source>
        <dbReference type="ARBA" id="ARBA00023136"/>
    </source>
</evidence>
<feature type="transmembrane region" description="Helical" evidence="9">
    <location>
        <begin position="653"/>
        <end position="684"/>
    </location>
</feature>
<comment type="caution">
    <text evidence="12">The sequence shown here is derived from an EMBL/GenBank/DDBJ whole genome shotgun (WGS) entry which is preliminary data.</text>
</comment>
<evidence type="ECO:0000259" key="11">
    <source>
        <dbReference type="PROSITE" id="PS50929"/>
    </source>
</evidence>
<sequence length="1120" mass="122680">MKEMFRATRLSAASVASNTAGHVCSLLVSDAWVIPVASCYVSSAAVGFVCAVIAVVALGSEIGYAPAGACLLWLLVAVIACFSVEPLVDKCNKVLYKCRDERLRKFTDFLSSIRTIKMAALEGVFKRALLQLRIKEINQAYQVNNLDVIVETILSASSSVMMILAFGVASFTSPEVSFSPAILFSSVYTLSLMEALTNTMPYVIKFKSPAIRSSKRLISFFNDEEYCTGGNERHGSSSVNAGGIALEDCSFAWAKRDSQTAVPVLTDVNLRIERGTLVGIVGGVGSGKSSLLSSIAGDTRRLSGSLEISGSIAVVPQVPRVLNMSIRDNIIFGRKFDHAFYDKVLKGCQLAEDISRLPSGDLTEAGDRGEMLSGGQKQRVALARAVYTRSDIYLLDDPTSSQDPRVARNIMQEVIGETGLLSGKTRVLVTNSTRLPLSVDQWVLMDKNTAMCFRRLKQLRSHSGSPTELFEKHEFQRETQAAKNLRKTEQHLTQVEEALKVVKEEGVSSKKGNLEVAVAYFRYSGLCSPLAFLCFAASAVLVVGQLMVFKAWASMMPPKNADMQFSTRNIIQWLGIICTGDVIFRISGGVLLARATRHRSLALHAVMLERLAASPLSFFDSSPRGRIFNRFSVDLEVNDSRVFLPYKLLFQNVFYVLGSLAVIGVQAPIVFGLTCGAEAVLLFIMRHVLRANIMGRQFESTRASLVLQHLTETLECVGLMRCYNVTQRFCARFRRHMTSYLEAYNVLALFIGLSSLLITFCGQLIIVLTTAIAIIPAHGDPTSTADIGLSLVSSITVSFAMQAVFEAVFWTVQGDVAFKRALEYTDIPAEEEREATSSRKAVMQPSIFGSPGTLSLSCENNWPSRGEVIFNHYCASYRPGITDDTLKDISFVARPGEKVAIVGRTGAGKSSLVLALLRMIQRTSGTITIDDTDISTVPLKRLRAAVSVIPQDSCLFRGTLRDNLDPEGSHTEMELKTVIDSVQMSDFVEGCSEGMFFAISEKGGNLSAGQRQLVALARALLRQTRVLVLDEATSQMDPDTERRVQATLRRSFAHCTLITIAHRIETIMDYDRVVIMGEGRVLESGRPIDLLANERSTFRSMALSAGIDPYLKGPNTSSQL</sequence>
<evidence type="ECO:0000256" key="3">
    <source>
        <dbReference type="ARBA" id="ARBA00022692"/>
    </source>
</evidence>
<feature type="transmembrane region" description="Helical" evidence="9">
    <location>
        <begin position="31"/>
        <end position="58"/>
    </location>
</feature>
<keyword evidence="8 9" id="KW-0472">Membrane</keyword>
<reference evidence="12 13" key="1">
    <citation type="journal article" date="2023" name="Arcadia Sci">
        <title>De novo assembly of a long-read Amblyomma americanum tick genome.</title>
        <authorList>
            <person name="Chou S."/>
            <person name="Poskanzer K.E."/>
            <person name="Rollins M."/>
            <person name="Thuy-Boun P.S."/>
        </authorList>
    </citation>
    <scope>NUCLEOTIDE SEQUENCE [LARGE SCALE GENOMIC DNA]</scope>
    <source>
        <strain evidence="12">F_SG_1</strain>
        <tissue evidence="12">Salivary glands</tissue>
    </source>
</reference>
<feature type="transmembrane region" description="Helical" evidence="9">
    <location>
        <begin position="70"/>
        <end position="88"/>
    </location>
</feature>
<keyword evidence="2" id="KW-0813">Transport</keyword>
<dbReference type="Gene3D" id="1.20.1560.10">
    <property type="entry name" value="ABC transporter type 1, transmembrane domain"/>
    <property type="match status" value="2"/>
</dbReference>
<dbReference type="InterPro" id="IPR017871">
    <property type="entry name" value="ABC_transporter-like_CS"/>
</dbReference>
<keyword evidence="5" id="KW-0547">Nucleotide-binding</keyword>
<dbReference type="PROSITE" id="PS50929">
    <property type="entry name" value="ABC_TM1F"/>
    <property type="match status" value="2"/>
</dbReference>
<dbReference type="GO" id="GO:0016887">
    <property type="term" value="F:ATP hydrolysis activity"/>
    <property type="evidence" value="ECO:0007669"/>
    <property type="project" value="InterPro"/>
</dbReference>
<dbReference type="SUPFAM" id="SSF52540">
    <property type="entry name" value="P-loop containing nucleoside triphosphate hydrolases"/>
    <property type="match status" value="2"/>
</dbReference>
<evidence type="ECO:0000256" key="1">
    <source>
        <dbReference type="ARBA" id="ARBA00004128"/>
    </source>
</evidence>
<dbReference type="Pfam" id="PF00005">
    <property type="entry name" value="ABC_tran"/>
    <property type="match status" value="2"/>
</dbReference>
<dbReference type="InterPro" id="IPR003593">
    <property type="entry name" value="AAA+_ATPase"/>
</dbReference>
<feature type="transmembrane region" description="Helical" evidence="9">
    <location>
        <begin position="744"/>
        <end position="775"/>
    </location>
</feature>
<evidence type="ECO:0000256" key="6">
    <source>
        <dbReference type="ARBA" id="ARBA00022840"/>
    </source>
</evidence>
<evidence type="ECO:0000256" key="4">
    <source>
        <dbReference type="ARBA" id="ARBA00022737"/>
    </source>
</evidence>
<dbReference type="PROSITE" id="PS50893">
    <property type="entry name" value="ABC_TRANSPORTER_2"/>
    <property type="match status" value="2"/>
</dbReference>
<name>A0AAQ4D1Q0_AMBAM</name>
<keyword evidence="3 9" id="KW-0812">Transmembrane</keyword>
<feature type="domain" description="ABC transporter" evidence="10">
    <location>
        <begin position="864"/>
        <end position="1103"/>
    </location>
</feature>
<keyword evidence="13" id="KW-1185">Reference proteome</keyword>
<dbReference type="AlphaFoldDB" id="A0AAQ4D1Q0"/>
<feature type="transmembrane region" description="Helical" evidence="9">
    <location>
        <begin position="530"/>
        <end position="549"/>
    </location>
</feature>
<dbReference type="GO" id="GO:0005524">
    <property type="term" value="F:ATP binding"/>
    <property type="evidence" value="ECO:0007669"/>
    <property type="project" value="UniProtKB-KW"/>
</dbReference>
<dbReference type="Pfam" id="PF00664">
    <property type="entry name" value="ABC_membrane"/>
    <property type="match status" value="2"/>
</dbReference>
<feature type="domain" description="ABC transmembrane type-1" evidence="11">
    <location>
        <begin position="6"/>
        <end position="208"/>
    </location>
</feature>
<dbReference type="InterPro" id="IPR050173">
    <property type="entry name" value="ABC_transporter_C-like"/>
</dbReference>
<dbReference type="SUPFAM" id="SSF90123">
    <property type="entry name" value="ABC transporter transmembrane region"/>
    <property type="match status" value="2"/>
</dbReference>
<evidence type="ECO:0000259" key="10">
    <source>
        <dbReference type="PROSITE" id="PS50893"/>
    </source>
</evidence>
<dbReference type="CDD" id="cd03244">
    <property type="entry name" value="ABCC_MRP_domain2"/>
    <property type="match status" value="1"/>
</dbReference>
<dbReference type="Proteomes" id="UP001321473">
    <property type="component" value="Unassembled WGS sequence"/>
</dbReference>
<dbReference type="SMART" id="SM00382">
    <property type="entry name" value="AAA"/>
    <property type="match status" value="2"/>
</dbReference>
<dbReference type="GO" id="GO:0005774">
    <property type="term" value="C:vacuolar membrane"/>
    <property type="evidence" value="ECO:0007669"/>
    <property type="project" value="UniProtKB-SubCell"/>
</dbReference>
<dbReference type="FunFam" id="3.40.50.300:FF:000997">
    <property type="entry name" value="Multidrug resistance-associated protein 1"/>
    <property type="match status" value="1"/>
</dbReference>
<protein>
    <submittedName>
        <fullName evidence="12">Uncharacterized protein</fullName>
    </submittedName>
</protein>
<feature type="transmembrane region" description="Helical" evidence="9">
    <location>
        <begin position="570"/>
        <end position="593"/>
    </location>
</feature>
<proteinExistence type="predicted"/>
<dbReference type="InterPro" id="IPR003439">
    <property type="entry name" value="ABC_transporter-like_ATP-bd"/>
</dbReference>
<dbReference type="InterPro" id="IPR036640">
    <property type="entry name" value="ABC1_TM_sf"/>
</dbReference>
<evidence type="ECO:0000256" key="2">
    <source>
        <dbReference type="ARBA" id="ARBA00022448"/>
    </source>
</evidence>
<evidence type="ECO:0000313" key="13">
    <source>
        <dbReference type="Proteomes" id="UP001321473"/>
    </source>
</evidence>
<feature type="domain" description="ABC transporter" evidence="10">
    <location>
        <begin position="244"/>
        <end position="472"/>
    </location>
</feature>
<dbReference type="FunFam" id="3.40.50.300:FF:000838">
    <property type="entry name" value="ABC multidrug transporter (Eurofung)"/>
    <property type="match status" value="1"/>
</dbReference>
<dbReference type="InterPro" id="IPR011527">
    <property type="entry name" value="ABC1_TM_dom"/>
</dbReference>
<dbReference type="Gene3D" id="3.40.50.300">
    <property type="entry name" value="P-loop containing nucleotide triphosphate hydrolases"/>
    <property type="match status" value="2"/>
</dbReference>
<accession>A0AAQ4D1Q0</accession>
<keyword evidence="4" id="KW-0677">Repeat</keyword>
<evidence type="ECO:0000256" key="5">
    <source>
        <dbReference type="ARBA" id="ARBA00022741"/>
    </source>
</evidence>
<evidence type="ECO:0000256" key="9">
    <source>
        <dbReference type="SAM" id="Phobius"/>
    </source>
</evidence>
<evidence type="ECO:0000313" key="12">
    <source>
        <dbReference type="EMBL" id="KAK8756390.1"/>
    </source>
</evidence>
<dbReference type="InterPro" id="IPR027417">
    <property type="entry name" value="P-loop_NTPase"/>
</dbReference>
<keyword evidence="6" id="KW-0067">ATP-binding</keyword>
<organism evidence="12 13">
    <name type="scientific">Amblyomma americanum</name>
    <name type="common">Lone star tick</name>
    <dbReference type="NCBI Taxonomy" id="6943"/>
    <lineage>
        <taxon>Eukaryota</taxon>
        <taxon>Metazoa</taxon>
        <taxon>Ecdysozoa</taxon>
        <taxon>Arthropoda</taxon>
        <taxon>Chelicerata</taxon>
        <taxon>Arachnida</taxon>
        <taxon>Acari</taxon>
        <taxon>Parasitiformes</taxon>
        <taxon>Ixodida</taxon>
        <taxon>Ixodoidea</taxon>
        <taxon>Ixodidae</taxon>
        <taxon>Amblyomminae</taxon>
        <taxon>Amblyomma</taxon>
    </lineage>
</organism>
<dbReference type="PROSITE" id="PS00211">
    <property type="entry name" value="ABC_TRANSPORTER_1"/>
    <property type="match status" value="2"/>
</dbReference>
<dbReference type="EMBL" id="JARKHS020036285">
    <property type="protein sequence ID" value="KAK8756390.1"/>
    <property type="molecule type" value="Genomic_DNA"/>
</dbReference>
<evidence type="ECO:0000256" key="7">
    <source>
        <dbReference type="ARBA" id="ARBA00022989"/>
    </source>
</evidence>
<feature type="domain" description="ABC transmembrane type-1" evidence="11">
    <location>
        <begin position="530"/>
        <end position="808"/>
    </location>
</feature>
<dbReference type="GO" id="GO:0140359">
    <property type="term" value="F:ABC-type transporter activity"/>
    <property type="evidence" value="ECO:0007669"/>
    <property type="project" value="InterPro"/>
</dbReference>